<dbReference type="InterPro" id="IPR036165">
    <property type="entry name" value="YefM-like_sf"/>
</dbReference>
<protein>
    <recommendedName>
        <fullName evidence="3">Antitoxin</fullName>
    </recommendedName>
</protein>
<comment type="caution">
    <text evidence="2">The sequence shown here is derived from an EMBL/GenBank/DDBJ whole genome shotgun (WGS) entry which is preliminary data.</text>
</comment>
<dbReference type="NCBIfam" id="TIGR01552">
    <property type="entry name" value="phd_fam"/>
    <property type="match status" value="1"/>
</dbReference>
<dbReference type="Pfam" id="PF02604">
    <property type="entry name" value="PhdYeFM_antitox"/>
    <property type="match status" value="1"/>
</dbReference>
<dbReference type="PANTHER" id="PTHR33713">
    <property type="entry name" value="ANTITOXIN YAFN-RELATED"/>
    <property type="match status" value="1"/>
</dbReference>
<organism evidence="2">
    <name type="scientific">marine sediment metagenome</name>
    <dbReference type="NCBI Taxonomy" id="412755"/>
    <lineage>
        <taxon>unclassified sequences</taxon>
        <taxon>metagenomes</taxon>
        <taxon>ecological metagenomes</taxon>
    </lineage>
</organism>
<dbReference type="Gene3D" id="3.40.1620.10">
    <property type="entry name" value="YefM-like domain"/>
    <property type="match status" value="1"/>
</dbReference>
<sequence>MKTLSVSEAKMKLSALIEAVKTTDEEIVITKNGRPAAVLVSPDEYESWRETMIIRSDADFMAEIKKGLRAIKGNKASIYTLAELFE</sequence>
<gene>
    <name evidence="2" type="ORF">LCGC14_2221290</name>
</gene>
<proteinExistence type="inferred from homology"/>
<dbReference type="InterPro" id="IPR006442">
    <property type="entry name" value="Antitoxin_Phd/YefM"/>
</dbReference>
<evidence type="ECO:0000313" key="2">
    <source>
        <dbReference type="EMBL" id="KKL58844.1"/>
    </source>
</evidence>
<dbReference type="PANTHER" id="PTHR33713:SF10">
    <property type="entry name" value="ANTITOXIN YAFN"/>
    <property type="match status" value="1"/>
</dbReference>
<comment type="similarity">
    <text evidence="1">Belongs to the phD/YefM antitoxin family.</text>
</comment>
<dbReference type="AlphaFoldDB" id="A0A0F9DB11"/>
<evidence type="ECO:0008006" key="3">
    <source>
        <dbReference type="Google" id="ProtNLM"/>
    </source>
</evidence>
<dbReference type="InterPro" id="IPR051405">
    <property type="entry name" value="phD/YefM_antitoxin"/>
</dbReference>
<dbReference type="EMBL" id="LAZR01029681">
    <property type="protein sequence ID" value="KKL58844.1"/>
    <property type="molecule type" value="Genomic_DNA"/>
</dbReference>
<dbReference type="SUPFAM" id="SSF143120">
    <property type="entry name" value="YefM-like"/>
    <property type="match status" value="1"/>
</dbReference>
<name>A0A0F9DB11_9ZZZZ</name>
<reference evidence="2" key="1">
    <citation type="journal article" date="2015" name="Nature">
        <title>Complex archaea that bridge the gap between prokaryotes and eukaryotes.</title>
        <authorList>
            <person name="Spang A."/>
            <person name="Saw J.H."/>
            <person name="Jorgensen S.L."/>
            <person name="Zaremba-Niedzwiedzka K."/>
            <person name="Martijn J."/>
            <person name="Lind A.E."/>
            <person name="van Eijk R."/>
            <person name="Schleper C."/>
            <person name="Guy L."/>
            <person name="Ettema T.J."/>
        </authorList>
    </citation>
    <scope>NUCLEOTIDE SEQUENCE</scope>
</reference>
<accession>A0A0F9DB11</accession>
<evidence type="ECO:0000256" key="1">
    <source>
        <dbReference type="ARBA" id="ARBA00009981"/>
    </source>
</evidence>